<keyword evidence="9" id="KW-1185">Reference proteome</keyword>
<dbReference type="NCBIfam" id="NF006847">
    <property type="entry name" value="PRK09358.1-2"/>
    <property type="match status" value="1"/>
</dbReference>
<protein>
    <recommendedName>
        <fullName evidence="3">adenosine deaminase</fullName>
        <ecNumber evidence="3">3.5.4.4</ecNumber>
    </recommendedName>
</protein>
<dbReference type="EMBL" id="JBHUOP010000004">
    <property type="protein sequence ID" value="MFD2840937.1"/>
    <property type="molecule type" value="Genomic_DNA"/>
</dbReference>
<keyword evidence="5 8" id="KW-0378">Hydrolase</keyword>
<gene>
    <name evidence="8" type="ORF">ACFSYH_10185</name>
</gene>
<evidence type="ECO:0000256" key="5">
    <source>
        <dbReference type="ARBA" id="ARBA00022801"/>
    </source>
</evidence>
<dbReference type="GO" id="GO:0016787">
    <property type="term" value="F:hydrolase activity"/>
    <property type="evidence" value="ECO:0007669"/>
    <property type="project" value="UniProtKB-KW"/>
</dbReference>
<feature type="domain" description="Adenosine deaminase" evidence="7">
    <location>
        <begin position="11"/>
        <end position="358"/>
    </location>
</feature>
<comment type="caution">
    <text evidence="8">The sequence shown here is derived from an EMBL/GenBank/DDBJ whole genome shotgun (WGS) entry which is preliminary data.</text>
</comment>
<dbReference type="RefSeq" id="WP_377466865.1">
    <property type="nucleotide sequence ID" value="NZ_JBHUOP010000004.1"/>
</dbReference>
<comment type="similarity">
    <text evidence="2">Belongs to the metallo-dependent hydrolases superfamily. Adenosine and AMP deaminases family.</text>
</comment>
<dbReference type="Pfam" id="PF00962">
    <property type="entry name" value="A_deaminase"/>
    <property type="match status" value="1"/>
</dbReference>
<dbReference type="SUPFAM" id="SSF51556">
    <property type="entry name" value="Metallo-dependent hydrolases"/>
    <property type="match status" value="1"/>
</dbReference>
<comment type="cofactor">
    <cofactor evidence="1">
        <name>Zn(2+)</name>
        <dbReference type="ChEBI" id="CHEBI:29105"/>
    </cofactor>
</comment>
<evidence type="ECO:0000256" key="2">
    <source>
        <dbReference type="ARBA" id="ARBA00006676"/>
    </source>
</evidence>
<dbReference type="Gene3D" id="3.20.20.140">
    <property type="entry name" value="Metal-dependent hydrolases"/>
    <property type="match status" value="1"/>
</dbReference>
<dbReference type="NCBIfam" id="TIGR01430">
    <property type="entry name" value="aden_deam"/>
    <property type="match status" value="1"/>
</dbReference>
<accession>A0ABW5XFP7</accession>
<dbReference type="Proteomes" id="UP001597391">
    <property type="component" value="Unassembled WGS sequence"/>
</dbReference>
<name>A0ABW5XFP7_9MICO</name>
<proteinExistence type="inferred from homology"/>
<evidence type="ECO:0000313" key="9">
    <source>
        <dbReference type="Proteomes" id="UP001597391"/>
    </source>
</evidence>
<dbReference type="InterPro" id="IPR001365">
    <property type="entry name" value="A_deaminase_dom"/>
</dbReference>
<dbReference type="EC" id="3.5.4.4" evidence="3"/>
<evidence type="ECO:0000256" key="3">
    <source>
        <dbReference type="ARBA" id="ARBA00012784"/>
    </source>
</evidence>
<evidence type="ECO:0000256" key="6">
    <source>
        <dbReference type="ARBA" id="ARBA00022833"/>
    </source>
</evidence>
<dbReference type="InterPro" id="IPR032466">
    <property type="entry name" value="Metal_Hydrolase"/>
</dbReference>
<organism evidence="8 9">
    <name type="scientific">Populibacterium corticicola</name>
    <dbReference type="NCBI Taxonomy" id="1812826"/>
    <lineage>
        <taxon>Bacteria</taxon>
        <taxon>Bacillati</taxon>
        <taxon>Actinomycetota</taxon>
        <taxon>Actinomycetes</taxon>
        <taxon>Micrococcales</taxon>
        <taxon>Jonesiaceae</taxon>
        <taxon>Populibacterium</taxon>
    </lineage>
</organism>
<keyword evidence="4" id="KW-0479">Metal-binding</keyword>
<dbReference type="InterPro" id="IPR006330">
    <property type="entry name" value="Ado/ade_deaminase"/>
</dbReference>
<dbReference type="PANTHER" id="PTHR11409">
    <property type="entry name" value="ADENOSINE DEAMINASE"/>
    <property type="match status" value="1"/>
</dbReference>
<keyword evidence="6" id="KW-0862">Zinc</keyword>
<evidence type="ECO:0000256" key="4">
    <source>
        <dbReference type="ARBA" id="ARBA00022723"/>
    </source>
</evidence>
<evidence type="ECO:0000313" key="8">
    <source>
        <dbReference type="EMBL" id="MFD2840937.1"/>
    </source>
</evidence>
<evidence type="ECO:0000259" key="7">
    <source>
        <dbReference type="Pfam" id="PF00962"/>
    </source>
</evidence>
<sequence length="373" mass="40706">MDVTETIKALPKVVLHDHLDGGLRPETIIELAAQTGYELPATDPQELGAWFSQAANSGSLVRYLETFGHTVAVMQTVEGLRRVAREMVEDHAADGAVYVESRWAPEQHVAGGLSLQEAFDAVQQGIDEGVAAVASRGGSIRVGQLVTAMRHADRWDEIADLALANRDRGAVGFDIAGAENGFPPNRFPQVWRKLNDAGFPVTIHAGEADGIESISQAVHLGQALRIGHGVRITQDIEGFGTDNPRLGRVANWVRDNQIALEVCPCSNLQTDAALDADGNPLRELPQHPVSGLRDLDFAVTINTDNRLMSATSMSHEMARLVQEANWTFDDLRDVTLAAAWSAFIHHDERHELGERIIAQYEQVLGSQVLKRSL</sequence>
<reference evidence="9" key="1">
    <citation type="journal article" date="2019" name="Int. J. Syst. Evol. Microbiol.">
        <title>The Global Catalogue of Microorganisms (GCM) 10K type strain sequencing project: providing services to taxonomists for standard genome sequencing and annotation.</title>
        <authorList>
            <consortium name="The Broad Institute Genomics Platform"/>
            <consortium name="The Broad Institute Genome Sequencing Center for Infectious Disease"/>
            <person name="Wu L."/>
            <person name="Ma J."/>
        </authorList>
    </citation>
    <scope>NUCLEOTIDE SEQUENCE [LARGE SCALE GENOMIC DNA]</scope>
    <source>
        <strain evidence="9">KCTC 33576</strain>
    </source>
</reference>
<dbReference type="PANTHER" id="PTHR11409:SF43">
    <property type="entry name" value="ADENOSINE DEAMINASE"/>
    <property type="match status" value="1"/>
</dbReference>
<evidence type="ECO:0000256" key="1">
    <source>
        <dbReference type="ARBA" id="ARBA00001947"/>
    </source>
</evidence>